<reference evidence="2 3" key="1">
    <citation type="submission" date="2019-10" db="EMBL/GenBank/DDBJ databases">
        <title>Genome sequence of Azospirillum melinis.</title>
        <authorList>
            <person name="Ambrosini A."/>
            <person name="Sant'Anna F.H."/>
            <person name="Cassan F.D."/>
            <person name="Souza E.M."/>
            <person name="Passaglia L.M.P."/>
        </authorList>
    </citation>
    <scope>NUCLEOTIDE SEQUENCE [LARGE SCALE GENOMIC DNA]</scope>
    <source>
        <strain evidence="2 3">TMCY0552</strain>
    </source>
</reference>
<evidence type="ECO:0000313" key="2">
    <source>
        <dbReference type="EMBL" id="NUB04515.1"/>
    </source>
</evidence>
<name>A0ABX2KLK7_9PROT</name>
<dbReference type="RefSeq" id="WP_174475328.1">
    <property type="nucleotide sequence ID" value="NZ_JAGINN010000040.1"/>
</dbReference>
<dbReference type="EMBL" id="WHOS01000125">
    <property type="protein sequence ID" value="NUB04515.1"/>
    <property type="molecule type" value="Genomic_DNA"/>
</dbReference>
<dbReference type="InterPro" id="IPR025484">
    <property type="entry name" value="DUF4376"/>
</dbReference>
<keyword evidence="3" id="KW-1185">Reference proteome</keyword>
<proteinExistence type="predicted"/>
<protein>
    <recommendedName>
        <fullName evidence="1">DUF4376 domain-containing protein</fullName>
    </recommendedName>
</protein>
<evidence type="ECO:0000259" key="1">
    <source>
        <dbReference type="Pfam" id="PF14301"/>
    </source>
</evidence>
<gene>
    <name evidence="2" type="ORF">GBZ48_35575</name>
</gene>
<sequence>MRTPAIIVKGDGVFQPVYTPTAFYFGEGDDAVLHPAAAWSLWSAVDWTEMCPGWKVLPLIDVPPVAPGKRAEQRPMAEWIVGPDAVEVAYRLVDLSDAEHEGEIAAARTAKVRAIDAERDRRLELGALPDWPDDYAKGWIAIDNTRLPLPTPADGVALAAAVALAYSATVQHACDLKDAALTAADPATVDELAGWPD</sequence>
<dbReference type="Pfam" id="PF14301">
    <property type="entry name" value="DUF4376"/>
    <property type="match status" value="1"/>
</dbReference>
<comment type="caution">
    <text evidence="2">The sequence shown here is derived from an EMBL/GenBank/DDBJ whole genome shotgun (WGS) entry which is preliminary data.</text>
</comment>
<feature type="domain" description="DUF4376" evidence="1">
    <location>
        <begin position="131"/>
        <end position="190"/>
    </location>
</feature>
<organism evidence="2 3">
    <name type="scientific">Azospirillum melinis</name>
    <dbReference type="NCBI Taxonomy" id="328839"/>
    <lineage>
        <taxon>Bacteria</taxon>
        <taxon>Pseudomonadati</taxon>
        <taxon>Pseudomonadota</taxon>
        <taxon>Alphaproteobacteria</taxon>
        <taxon>Rhodospirillales</taxon>
        <taxon>Azospirillaceae</taxon>
        <taxon>Azospirillum</taxon>
    </lineage>
</organism>
<accession>A0ABX2KLK7</accession>
<dbReference type="Proteomes" id="UP000605086">
    <property type="component" value="Unassembled WGS sequence"/>
</dbReference>
<evidence type="ECO:0000313" key="3">
    <source>
        <dbReference type="Proteomes" id="UP000605086"/>
    </source>
</evidence>